<dbReference type="InterPro" id="IPR010982">
    <property type="entry name" value="Lambda_DNA-bd_dom_sf"/>
</dbReference>
<evidence type="ECO:0000256" key="1">
    <source>
        <dbReference type="ARBA" id="ARBA00023015"/>
    </source>
</evidence>
<dbReference type="PROSITE" id="PS00356">
    <property type="entry name" value="HTH_LACI_1"/>
    <property type="match status" value="1"/>
</dbReference>
<dbReference type="CDD" id="cd01392">
    <property type="entry name" value="HTH_LacI"/>
    <property type="match status" value="1"/>
</dbReference>
<accession>A0A162CXB7</accession>
<dbReference type="OrthoDB" id="2528004at2"/>
<keyword evidence="2" id="KW-0238">DNA-binding</keyword>
<dbReference type="Proteomes" id="UP000075806">
    <property type="component" value="Unassembled WGS sequence"/>
</dbReference>
<dbReference type="EMBL" id="LTAO01000037">
    <property type="protein sequence ID" value="KYG27014.1"/>
    <property type="molecule type" value="Genomic_DNA"/>
</dbReference>
<dbReference type="Pfam" id="PF13377">
    <property type="entry name" value="Peripla_BP_3"/>
    <property type="match status" value="1"/>
</dbReference>
<dbReference type="Gene3D" id="1.10.260.40">
    <property type="entry name" value="lambda repressor-like DNA-binding domains"/>
    <property type="match status" value="1"/>
</dbReference>
<name>A0A162CXB7_9BACI</name>
<comment type="caution">
    <text evidence="5">The sequence shown here is derived from an EMBL/GenBank/DDBJ whole genome shotgun (WGS) entry which is preliminary data.</text>
</comment>
<dbReference type="RefSeq" id="WP_061949966.1">
    <property type="nucleotide sequence ID" value="NZ_LTAO01000037.1"/>
</dbReference>
<gene>
    <name evidence="5" type="ORF">AZF04_11810</name>
</gene>
<evidence type="ECO:0000259" key="4">
    <source>
        <dbReference type="PROSITE" id="PS50932"/>
    </source>
</evidence>
<sequence length="329" mass="36873">MSVTIKDVAEKAGVSYSTVSKALRNSPLVKMDTKEKIISVAHELGYQPNAAARRLVSKKSFTIGVVWPSVQRVALSKLITEINKELEKRNYTMLISIHEIESAISTFQQFQVDAILVFNYDHNLLKEKIQSSTIPILNYGIDKDLPQRTIDVSRKKAIQIAVQHLVKLGHKQIAYIGSSQKDDPLQVEKMIGFKEEMQFFELPIHTRLIPSTFGLESKDGYLATKALLQEEEIPTAIISGSYDLTRGIMEALQESNLTIPKDISLISYDQIPEMEKIDPPITTVGVPQSEISLKVVDALISLINEQSIHTDLVLEPTIELRSSTKAFKK</sequence>
<dbReference type="AlphaFoldDB" id="A0A162CXB7"/>
<dbReference type="GO" id="GO:0000976">
    <property type="term" value="F:transcription cis-regulatory region binding"/>
    <property type="evidence" value="ECO:0007669"/>
    <property type="project" value="TreeGrafter"/>
</dbReference>
<evidence type="ECO:0000256" key="2">
    <source>
        <dbReference type="ARBA" id="ARBA00023125"/>
    </source>
</evidence>
<keyword evidence="6" id="KW-1185">Reference proteome</keyword>
<dbReference type="PANTHER" id="PTHR30146">
    <property type="entry name" value="LACI-RELATED TRANSCRIPTIONAL REPRESSOR"/>
    <property type="match status" value="1"/>
</dbReference>
<dbReference type="SUPFAM" id="SSF47413">
    <property type="entry name" value="lambda repressor-like DNA-binding domains"/>
    <property type="match status" value="1"/>
</dbReference>
<protein>
    <recommendedName>
        <fullName evidence="4">HTH lacI-type domain-containing protein</fullName>
    </recommendedName>
</protein>
<organism evidence="5 6">
    <name type="scientific">Alkalihalobacillus trypoxylicola</name>
    <dbReference type="NCBI Taxonomy" id="519424"/>
    <lineage>
        <taxon>Bacteria</taxon>
        <taxon>Bacillati</taxon>
        <taxon>Bacillota</taxon>
        <taxon>Bacilli</taxon>
        <taxon>Bacillales</taxon>
        <taxon>Bacillaceae</taxon>
        <taxon>Alkalihalobacillus</taxon>
    </lineage>
</organism>
<evidence type="ECO:0000313" key="6">
    <source>
        <dbReference type="Proteomes" id="UP000075806"/>
    </source>
</evidence>
<reference evidence="5" key="1">
    <citation type="submission" date="2016-02" db="EMBL/GenBank/DDBJ databases">
        <title>Genome sequence of Bacillus trypoxylicola KCTC 13244(T).</title>
        <authorList>
            <person name="Jeong H."/>
            <person name="Park S.-H."/>
            <person name="Choi S.-K."/>
        </authorList>
    </citation>
    <scope>NUCLEOTIDE SEQUENCE [LARGE SCALE GENOMIC DNA]</scope>
    <source>
        <strain evidence="5">KCTC 13244</strain>
    </source>
</reference>
<evidence type="ECO:0000313" key="5">
    <source>
        <dbReference type="EMBL" id="KYG27014.1"/>
    </source>
</evidence>
<dbReference type="PANTHER" id="PTHR30146:SF149">
    <property type="entry name" value="HTH-TYPE TRANSCRIPTIONAL REGULATOR EBGR"/>
    <property type="match status" value="1"/>
</dbReference>
<dbReference type="PROSITE" id="PS50932">
    <property type="entry name" value="HTH_LACI_2"/>
    <property type="match status" value="1"/>
</dbReference>
<dbReference type="GO" id="GO:0003700">
    <property type="term" value="F:DNA-binding transcription factor activity"/>
    <property type="evidence" value="ECO:0007669"/>
    <property type="project" value="TreeGrafter"/>
</dbReference>
<keyword evidence="1" id="KW-0805">Transcription regulation</keyword>
<proteinExistence type="predicted"/>
<dbReference type="Pfam" id="PF00356">
    <property type="entry name" value="LacI"/>
    <property type="match status" value="1"/>
</dbReference>
<dbReference type="Gene3D" id="3.40.50.2300">
    <property type="match status" value="2"/>
</dbReference>
<keyword evidence="3" id="KW-0804">Transcription</keyword>
<dbReference type="InterPro" id="IPR028082">
    <property type="entry name" value="Peripla_BP_I"/>
</dbReference>
<dbReference type="SUPFAM" id="SSF53822">
    <property type="entry name" value="Periplasmic binding protein-like I"/>
    <property type="match status" value="1"/>
</dbReference>
<feature type="domain" description="HTH lacI-type" evidence="4">
    <location>
        <begin position="3"/>
        <end position="57"/>
    </location>
</feature>
<dbReference type="SMART" id="SM00354">
    <property type="entry name" value="HTH_LACI"/>
    <property type="match status" value="1"/>
</dbReference>
<dbReference type="STRING" id="519424.AZF04_11810"/>
<dbReference type="InterPro" id="IPR000843">
    <property type="entry name" value="HTH_LacI"/>
</dbReference>
<evidence type="ECO:0000256" key="3">
    <source>
        <dbReference type="ARBA" id="ARBA00023163"/>
    </source>
</evidence>
<dbReference type="InterPro" id="IPR046335">
    <property type="entry name" value="LacI/GalR-like_sensor"/>
</dbReference>